<evidence type="ECO:0000256" key="3">
    <source>
        <dbReference type="ARBA" id="ARBA00022723"/>
    </source>
</evidence>
<dbReference type="SUPFAM" id="SSF109640">
    <property type="entry name" value="KRAB domain (Kruppel-associated box)"/>
    <property type="match status" value="1"/>
</dbReference>
<evidence type="ECO:0000259" key="11">
    <source>
        <dbReference type="PROSITE" id="PS50157"/>
    </source>
</evidence>
<dbReference type="Pfam" id="PF01352">
    <property type="entry name" value="KRAB"/>
    <property type="match status" value="1"/>
</dbReference>
<dbReference type="InterPro" id="IPR036051">
    <property type="entry name" value="KRAB_dom_sf"/>
</dbReference>
<evidence type="ECO:0000256" key="9">
    <source>
        <dbReference type="ARBA" id="ARBA00023242"/>
    </source>
</evidence>
<feature type="domain" description="KRAB" evidence="12">
    <location>
        <begin position="16"/>
        <end position="87"/>
    </location>
</feature>
<organism evidence="13 14">
    <name type="scientific">Carlito syrichta</name>
    <name type="common">Philippine tarsier</name>
    <name type="synonym">Tarsius syrichta</name>
    <dbReference type="NCBI Taxonomy" id="1868482"/>
    <lineage>
        <taxon>Eukaryota</taxon>
        <taxon>Metazoa</taxon>
        <taxon>Chordata</taxon>
        <taxon>Craniata</taxon>
        <taxon>Vertebrata</taxon>
        <taxon>Euteleostomi</taxon>
        <taxon>Mammalia</taxon>
        <taxon>Eutheria</taxon>
        <taxon>Euarchontoglires</taxon>
        <taxon>Primates</taxon>
        <taxon>Haplorrhini</taxon>
        <taxon>Tarsiiformes</taxon>
        <taxon>Tarsiidae</taxon>
        <taxon>Carlito</taxon>
    </lineage>
</organism>
<dbReference type="FunFam" id="3.30.160.60:FF:002343">
    <property type="entry name" value="Zinc finger protein 33A"/>
    <property type="match status" value="4"/>
</dbReference>
<dbReference type="InterPro" id="IPR050752">
    <property type="entry name" value="C2H2-ZF_domain"/>
</dbReference>
<dbReference type="FunFam" id="3.30.160.60:FF:000478">
    <property type="entry name" value="Zinc finger protein 133"/>
    <property type="match status" value="1"/>
</dbReference>
<dbReference type="Gene3D" id="3.30.160.60">
    <property type="entry name" value="Classic Zinc Finger"/>
    <property type="match status" value="11"/>
</dbReference>
<keyword evidence="3" id="KW-0479">Metal-binding</keyword>
<evidence type="ECO:0000256" key="6">
    <source>
        <dbReference type="ARBA" id="ARBA00022833"/>
    </source>
</evidence>
<dbReference type="PANTHER" id="PTHR24384">
    <property type="entry name" value="FINGER PUTATIVE TRANSCRIPTION FACTOR FAMILY-RELATED"/>
    <property type="match status" value="1"/>
</dbReference>
<feature type="domain" description="C2H2-type" evidence="11">
    <location>
        <begin position="417"/>
        <end position="444"/>
    </location>
</feature>
<dbReference type="PROSITE" id="PS50157">
    <property type="entry name" value="ZINC_FINGER_C2H2_2"/>
    <property type="match status" value="10"/>
</dbReference>
<dbReference type="PROSITE" id="PS50805">
    <property type="entry name" value="KRAB"/>
    <property type="match status" value="1"/>
</dbReference>
<comment type="similarity">
    <text evidence="2">Belongs to the krueppel C2H2-type zinc-finger protein family.</text>
</comment>
<keyword evidence="4" id="KW-0677">Repeat</keyword>
<gene>
    <name evidence="14" type="primary">LOC103264370</name>
</gene>
<evidence type="ECO:0000256" key="10">
    <source>
        <dbReference type="PROSITE-ProRule" id="PRU00042"/>
    </source>
</evidence>
<keyword evidence="9" id="KW-0539">Nucleus</keyword>
<sequence length="620" mass="71887">MLLKEQQKMNKSQGSVSFEDVAVGFTQEEWQLLDPDQKTLYRDVMLENYHNLVAVGYFINKPEVIFKLEQGEESWILKEDFPYRNYPEDCKAYDLIERIQEIQGKYLQQVALNNKTLTSEKVHDLGKSFTTGTDLIPSRKMLYKYDFYGMNLKNMSILIGSDRNASRKKPGVLHECEKLPNMKQKIAHTQDNSYDNNQDEKALGHNNDIIQHPNIHPLEQNYEYNKDGKAFRKQVIISHRQIHTEEKLCKYNGYGKTFCEKSSLLRYHGVSMGMKKYERSQIENNFSTMSRFTQLPKNQRGESLFQCNECGKTFNHKSNFIVHQRIHTGEKPYECNACGKSFCHRSALTVHQRTHTGEKPFVCNECGKSFQQKSTHMVHQRVHTGEKPYECNLCRKTFSHKSALIAHQRTHTGEKPYKCSKCGKSFYWKSSLTQHERTHTGEKPYECNECGKSFCQKSVLTQHQRTHTGEKPFQCNECGKTFCQKSAIDIHQRIHTGEKPFQCNECGKSFHMKSILTKHVRTHTGEKPYKCNECGKNFCQKSILTNHLRIHTGEKPYKCNECGKTFCQKSTLTNHQGTHTPYGQKPYVAENVFPNAPFLFRVGTQPVKIWQPSLPPHGAT</sequence>
<comment type="subcellular location">
    <subcellularLocation>
        <location evidence="1">Nucleus</location>
    </subcellularLocation>
</comment>
<dbReference type="SMART" id="SM00355">
    <property type="entry name" value="ZnF_C2H2"/>
    <property type="match status" value="10"/>
</dbReference>
<feature type="domain" description="C2H2-type" evidence="11">
    <location>
        <begin position="305"/>
        <end position="332"/>
    </location>
</feature>
<dbReference type="CDD" id="cd07765">
    <property type="entry name" value="KRAB_A-box"/>
    <property type="match status" value="1"/>
</dbReference>
<name>A0A3Q0E750_CARSF</name>
<dbReference type="FunFam" id="3.30.160.60:FF:000352">
    <property type="entry name" value="zinc finger protein 3 homolog"/>
    <property type="match status" value="1"/>
</dbReference>
<evidence type="ECO:0000256" key="1">
    <source>
        <dbReference type="ARBA" id="ARBA00004123"/>
    </source>
</evidence>
<evidence type="ECO:0000256" key="2">
    <source>
        <dbReference type="ARBA" id="ARBA00006991"/>
    </source>
</evidence>
<dbReference type="KEGG" id="csyr:103264370"/>
<evidence type="ECO:0000259" key="12">
    <source>
        <dbReference type="PROSITE" id="PS50805"/>
    </source>
</evidence>
<evidence type="ECO:0000256" key="7">
    <source>
        <dbReference type="ARBA" id="ARBA00023015"/>
    </source>
</evidence>
<keyword evidence="7" id="KW-0805">Transcription regulation</keyword>
<evidence type="ECO:0000256" key="5">
    <source>
        <dbReference type="ARBA" id="ARBA00022771"/>
    </source>
</evidence>
<dbReference type="SMART" id="SM00349">
    <property type="entry name" value="KRAB"/>
    <property type="match status" value="1"/>
</dbReference>
<dbReference type="Proteomes" id="UP000189704">
    <property type="component" value="Unplaced"/>
</dbReference>
<feature type="domain" description="C2H2-type" evidence="11">
    <location>
        <begin position="333"/>
        <end position="360"/>
    </location>
</feature>
<keyword evidence="13" id="KW-1185">Reference proteome</keyword>
<dbReference type="FunFam" id="3.30.160.60:FF:002090">
    <property type="entry name" value="Zinc finger protein 473"/>
    <property type="match status" value="1"/>
</dbReference>
<dbReference type="RefSeq" id="XP_021570100.1">
    <property type="nucleotide sequence ID" value="XM_021714425.1"/>
</dbReference>
<dbReference type="FunFam" id="3.30.160.60:FF:000295">
    <property type="entry name" value="zinc finger protein 19"/>
    <property type="match status" value="1"/>
</dbReference>
<dbReference type="Pfam" id="PF00096">
    <property type="entry name" value="zf-C2H2"/>
    <property type="match status" value="10"/>
</dbReference>
<feature type="domain" description="C2H2-type" evidence="11">
    <location>
        <begin position="529"/>
        <end position="556"/>
    </location>
</feature>
<proteinExistence type="inferred from homology"/>
<dbReference type="PANTHER" id="PTHR24384:SF218">
    <property type="entry name" value="ZINC FINGER PROTEIN 502"/>
    <property type="match status" value="1"/>
</dbReference>
<dbReference type="GO" id="GO:0008270">
    <property type="term" value="F:zinc ion binding"/>
    <property type="evidence" value="ECO:0007669"/>
    <property type="project" value="UniProtKB-KW"/>
</dbReference>
<dbReference type="GeneID" id="103264370"/>
<dbReference type="GO" id="GO:0000981">
    <property type="term" value="F:DNA-binding transcription factor activity, RNA polymerase II-specific"/>
    <property type="evidence" value="ECO:0007669"/>
    <property type="project" value="TreeGrafter"/>
</dbReference>
<dbReference type="InterPro" id="IPR013087">
    <property type="entry name" value="Znf_C2H2_type"/>
</dbReference>
<evidence type="ECO:0000313" key="13">
    <source>
        <dbReference type="Proteomes" id="UP000189704"/>
    </source>
</evidence>
<evidence type="ECO:0000256" key="8">
    <source>
        <dbReference type="ARBA" id="ARBA00023163"/>
    </source>
</evidence>
<reference evidence="14" key="1">
    <citation type="submission" date="2025-08" db="UniProtKB">
        <authorList>
            <consortium name="RefSeq"/>
        </authorList>
    </citation>
    <scope>IDENTIFICATION</scope>
</reference>
<accession>A0A3Q0E750</accession>
<evidence type="ECO:0000256" key="4">
    <source>
        <dbReference type="ARBA" id="ARBA00022737"/>
    </source>
</evidence>
<keyword evidence="5 10" id="KW-0863">Zinc-finger</keyword>
<feature type="domain" description="C2H2-type" evidence="11">
    <location>
        <begin position="557"/>
        <end position="586"/>
    </location>
</feature>
<dbReference type="GO" id="GO:0005634">
    <property type="term" value="C:nucleus"/>
    <property type="evidence" value="ECO:0007669"/>
    <property type="project" value="UniProtKB-SubCell"/>
</dbReference>
<dbReference type="PROSITE" id="PS00028">
    <property type="entry name" value="ZINC_FINGER_C2H2_1"/>
    <property type="match status" value="10"/>
</dbReference>
<feature type="domain" description="C2H2-type" evidence="11">
    <location>
        <begin position="361"/>
        <end position="388"/>
    </location>
</feature>
<feature type="domain" description="C2H2-type" evidence="11">
    <location>
        <begin position="501"/>
        <end position="528"/>
    </location>
</feature>
<dbReference type="SUPFAM" id="SSF57667">
    <property type="entry name" value="beta-beta-alpha zinc fingers"/>
    <property type="match status" value="6"/>
</dbReference>
<dbReference type="InterPro" id="IPR036236">
    <property type="entry name" value="Znf_C2H2_sf"/>
</dbReference>
<keyword evidence="8" id="KW-0804">Transcription</keyword>
<feature type="domain" description="C2H2-type" evidence="11">
    <location>
        <begin position="473"/>
        <end position="500"/>
    </location>
</feature>
<dbReference type="OrthoDB" id="3437960at2759"/>
<dbReference type="FunFam" id="3.30.160.60:FF:003288">
    <property type="entry name" value="Uncharacterized protein"/>
    <property type="match status" value="1"/>
</dbReference>
<evidence type="ECO:0000313" key="14">
    <source>
        <dbReference type="RefSeq" id="XP_021570100.1"/>
    </source>
</evidence>
<dbReference type="GO" id="GO:0000978">
    <property type="term" value="F:RNA polymerase II cis-regulatory region sequence-specific DNA binding"/>
    <property type="evidence" value="ECO:0007669"/>
    <property type="project" value="TreeGrafter"/>
</dbReference>
<dbReference type="AlphaFoldDB" id="A0A3Q0E750"/>
<dbReference type="InterPro" id="IPR001909">
    <property type="entry name" value="KRAB"/>
</dbReference>
<dbReference type="Gene3D" id="6.10.140.140">
    <property type="match status" value="1"/>
</dbReference>
<feature type="domain" description="C2H2-type" evidence="11">
    <location>
        <begin position="445"/>
        <end position="472"/>
    </location>
</feature>
<protein>
    <submittedName>
        <fullName evidence="14">Zinc finger protein 33B-like</fullName>
    </submittedName>
</protein>
<dbReference type="FunFam" id="3.30.160.60:FF:001053">
    <property type="entry name" value="zinc finger protein 382 isoform X2"/>
    <property type="match status" value="1"/>
</dbReference>
<keyword evidence="6" id="KW-0862">Zinc</keyword>
<feature type="domain" description="C2H2-type" evidence="11">
    <location>
        <begin position="389"/>
        <end position="416"/>
    </location>
</feature>